<protein>
    <submittedName>
        <fullName evidence="2">Uncharacterized protein</fullName>
    </submittedName>
</protein>
<feature type="region of interest" description="Disordered" evidence="1">
    <location>
        <begin position="45"/>
        <end position="101"/>
    </location>
</feature>
<accession>A0A7S0GZF2</accession>
<dbReference type="AlphaFoldDB" id="A0A7S0GZF2"/>
<proteinExistence type="predicted"/>
<feature type="compositionally biased region" description="Basic and acidic residues" evidence="1">
    <location>
        <begin position="133"/>
        <end position="154"/>
    </location>
</feature>
<evidence type="ECO:0000313" key="2">
    <source>
        <dbReference type="EMBL" id="CAD8449783.1"/>
    </source>
</evidence>
<reference evidence="2" key="1">
    <citation type="submission" date="2021-01" db="EMBL/GenBank/DDBJ databases">
        <authorList>
            <person name="Corre E."/>
            <person name="Pelletier E."/>
            <person name="Niang G."/>
            <person name="Scheremetjew M."/>
            <person name="Finn R."/>
            <person name="Kale V."/>
            <person name="Holt S."/>
            <person name="Cochrane G."/>
            <person name="Meng A."/>
            <person name="Brown T."/>
            <person name="Cohen L."/>
        </authorList>
    </citation>
    <scope>NUCLEOTIDE SEQUENCE</scope>
    <source>
        <strain evidence="2">CCMP2058</strain>
    </source>
</reference>
<organism evidence="2">
    <name type="scientific">Amorphochlora amoebiformis</name>
    <dbReference type="NCBI Taxonomy" id="1561963"/>
    <lineage>
        <taxon>Eukaryota</taxon>
        <taxon>Sar</taxon>
        <taxon>Rhizaria</taxon>
        <taxon>Cercozoa</taxon>
        <taxon>Chlorarachniophyceae</taxon>
        <taxon>Amorphochlora</taxon>
    </lineage>
</organism>
<feature type="region of interest" description="Disordered" evidence="1">
    <location>
        <begin position="117"/>
        <end position="160"/>
    </location>
</feature>
<gene>
    <name evidence="2" type="ORF">LAMO00422_LOCUS10176</name>
</gene>
<sequence>MNLNLNLGLDLSLNEDGCGDEGRCLRPFVPEEDRELLSILIKDLKGTQPPRQPDLDTLETLPDPTLDAKTDSLSMDKSTAEEAFESSHTLDLSPLEDPPVRHPLIVRDDLRSQSRTSLLKGAGSETGGALRELSSRDDGKSQRVERGGKFEVGSRDLGALADTSGVHELDAFEQRFGAPVAD</sequence>
<name>A0A7S0GZF2_9EUKA</name>
<dbReference type="EMBL" id="HBEM01014759">
    <property type="protein sequence ID" value="CAD8449783.1"/>
    <property type="molecule type" value="Transcribed_RNA"/>
</dbReference>
<evidence type="ECO:0000256" key="1">
    <source>
        <dbReference type="SAM" id="MobiDB-lite"/>
    </source>
</evidence>
<feature type="compositionally biased region" description="Low complexity" evidence="1">
    <location>
        <begin position="58"/>
        <end position="67"/>
    </location>
</feature>